<feature type="compositionally biased region" description="Basic and acidic residues" evidence="1">
    <location>
        <begin position="188"/>
        <end position="204"/>
    </location>
</feature>
<dbReference type="Pfam" id="PF08618">
    <property type="entry name" value="Opi1"/>
    <property type="match status" value="1"/>
</dbReference>
<feature type="region of interest" description="Disordered" evidence="1">
    <location>
        <begin position="49"/>
        <end position="106"/>
    </location>
</feature>
<dbReference type="GO" id="GO:0030968">
    <property type="term" value="P:endoplasmic reticulum unfolded protein response"/>
    <property type="evidence" value="ECO:0007669"/>
    <property type="project" value="TreeGrafter"/>
</dbReference>
<proteinExistence type="predicted"/>
<dbReference type="PANTHER" id="PTHR38406">
    <property type="entry name" value="TRANSCRIPTIONAL REPRESSOR OPI1"/>
    <property type="match status" value="1"/>
</dbReference>
<dbReference type="PANTHER" id="PTHR38406:SF1">
    <property type="entry name" value="TRANSCRIPTIONAL REPRESSOR OPI1"/>
    <property type="match status" value="1"/>
</dbReference>
<dbReference type="GeneID" id="83211444"/>
<organism evidence="2 3">
    <name type="scientific">Lichtheimia ornata</name>
    <dbReference type="NCBI Taxonomy" id="688661"/>
    <lineage>
        <taxon>Eukaryota</taxon>
        <taxon>Fungi</taxon>
        <taxon>Fungi incertae sedis</taxon>
        <taxon>Mucoromycota</taxon>
        <taxon>Mucoromycotina</taxon>
        <taxon>Mucoromycetes</taxon>
        <taxon>Mucorales</taxon>
        <taxon>Lichtheimiaceae</taxon>
        <taxon>Lichtheimia</taxon>
    </lineage>
</organism>
<dbReference type="GO" id="GO:0006357">
    <property type="term" value="P:regulation of transcription by RNA polymerase II"/>
    <property type="evidence" value="ECO:0007669"/>
    <property type="project" value="TreeGrafter"/>
</dbReference>
<dbReference type="RefSeq" id="XP_058345085.1">
    <property type="nucleotide sequence ID" value="XM_058484097.1"/>
</dbReference>
<dbReference type="GO" id="GO:0008654">
    <property type="term" value="P:phospholipid biosynthetic process"/>
    <property type="evidence" value="ECO:0007669"/>
    <property type="project" value="TreeGrafter"/>
</dbReference>
<dbReference type="GO" id="GO:0005634">
    <property type="term" value="C:nucleus"/>
    <property type="evidence" value="ECO:0007669"/>
    <property type="project" value="TreeGrafter"/>
</dbReference>
<accession>A0AAD7Y2A8</accession>
<keyword evidence="3" id="KW-1185">Reference proteome</keyword>
<dbReference type="Proteomes" id="UP001234581">
    <property type="component" value="Unassembled WGS sequence"/>
</dbReference>
<evidence type="ECO:0000256" key="1">
    <source>
        <dbReference type="SAM" id="MobiDB-lite"/>
    </source>
</evidence>
<sequence length="474" mass="51310">MTQQSHSSPMSITQLCNSEDKPIVTANGVDENDPDVQLAVEALGDMAKVTLPPLMTHQQQQQQHPSAPSTTPSSPLPTPTTSSLSNSRFSFSSDSSITTQDDEQYPPRAFMNRMSDLPLVNSALRAYESGNGAIKYSVDMVGSFADKFGNSSSRRGSSASSVEEASEDEAALAAASALARASLSDNNEGFRRRRPDEDARDDKLHKKRPTSRSTSPLRPYALAPKSASGPRHHHPHASLPRSRWQQLMVHAGSAAGTTAAVISEESMKCLRYCLSWLQYAIRHIERQMDIVRNYLVSLASSKDTKTVSTTTSSSTLSNVKKEIVDTLRKVVEVVSRYAGSGLPEQAKASVRRFILALPGRWATIQTSTTASPASSPALGPHVQPHAQETSIKLLTFGDESIEMLRSVSGVFSDTIDRAELWIHRLRVVGVAGPSARRRPQKNVASSSSPPPSSSSGSNSPQHEQDKDVMMDTSS</sequence>
<feature type="region of interest" description="Disordered" evidence="1">
    <location>
        <begin position="184"/>
        <end position="241"/>
    </location>
</feature>
<name>A0AAD7Y2A8_9FUNG</name>
<dbReference type="GO" id="GO:0005783">
    <property type="term" value="C:endoplasmic reticulum"/>
    <property type="evidence" value="ECO:0007669"/>
    <property type="project" value="TreeGrafter"/>
</dbReference>
<feature type="region of interest" description="Disordered" evidence="1">
    <location>
        <begin position="1"/>
        <end position="33"/>
    </location>
</feature>
<evidence type="ECO:0000313" key="3">
    <source>
        <dbReference type="Proteomes" id="UP001234581"/>
    </source>
</evidence>
<evidence type="ECO:0000313" key="2">
    <source>
        <dbReference type="EMBL" id="KAJ8660172.1"/>
    </source>
</evidence>
<protein>
    <recommendedName>
        <fullName evidence="4">Opi1-domain-containing protein</fullName>
    </recommendedName>
</protein>
<feature type="compositionally biased region" description="Polar residues" evidence="1">
    <location>
        <begin position="1"/>
        <end position="17"/>
    </location>
</feature>
<gene>
    <name evidence="2" type="ORF">O0I10_004031</name>
</gene>
<feature type="compositionally biased region" description="Low complexity" evidence="1">
    <location>
        <begin position="50"/>
        <end position="99"/>
    </location>
</feature>
<dbReference type="EMBL" id="JARTCD010000014">
    <property type="protein sequence ID" value="KAJ8660172.1"/>
    <property type="molecule type" value="Genomic_DNA"/>
</dbReference>
<comment type="caution">
    <text evidence="2">The sequence shown here is derived from an EMBL/GenBank/DDBJ whole genome shotgun (WGS) entry which is preliminary data.</text>
</comment>
<feature type="compositionally biased region" description="Basic and acidic residues" evidence="1">
    <location>
        <begin position="462"/>
        <end position="474"/>
    </location>
</feature>
<evidence type="ECO:0008006" key="4">
    <source>
        <dbReference type="Google" id="ProtNLM"/>
    </source>
</evidence>
<dbReference type="InterPro" id="IPR013927">
    <property type="entry name" value="TF_Opi1_Ccg-8"/>
</dbReference>
<dbReference type="GO" id="GO:0003714">
    <property type="term" value="F:transcription corepressor activity"/>
    <property type="evidence" value="ECO:0007669"/>
    <property type="project" value="InterPro"/>
</dbReference>
<reference evidence="2 3" key="1">
    <citation type="submission" date="2023-03" db="EMBL/GenBank/DDBJ databases">
        <title>Genome sequence of Lichtheimia ornata CBS 291.66.</title>
        <authorList>
            <person name="Mohabir J.T."/>
            <person name="Shea T.P."/>
            <person name="Kurbessoian T."/>
            <person name="Berby B."/>
            <person name="Fontaine J."/>
            <person name="Livny J."/>
            <person name="Gnirke A."/>
            <person name="Stajich J.E."/>
            <person name="Cuomo C.A."/>
        </authorList>
    </citation>
    <scope>NUCLEOTIDE SEQUENCE [LARGE SCALE GENOMIC DNA]</scope>
    <source>
        <strain evidence="2">CBS 291.66</strain>
    </source>
</reference>
<dbReference type="AlphaFoldDB" id="A0AAD7Y2A8"/>
<feature type="region of interest" description="Disordered" evidence="1">
    <location>
        <begin position="432"/>
        <end position="474"/>
    </location>
</feature>